<organism evidence="3 4">
    <name type="scientific">Neolewinella aquimaris</name>
    <dbReference type="NCBI Taxonomy" id="1835722"/>
    <lineage>
        <taxon>Bacteria</taxon>
        <taxon>Pseudomonadati</taxon>
        <taxon>Bacteroidota</taxon>
        <taxon>Saprospiria</taxon>
        <taxon>Saprospirales</taxon>
        <taxon>Lewinellaceae</taxon>
        <taxon>Neolewinella</taxon>
    </lineage>
</organism>
<evidence type="ECO:0000259" key="2">
    <source>
        <dbReference type="Pfam" id="PF01364"/>
    </source>
</evidence>
<dbReference type="InterPro" id="IPR001769">
    <property type="entry name" value="Gingipain"/>
</dbReference>
<name>A0A840EEG4_9BACT</name>
<evidence type="ECO:0000313" key="3">
    <source>
        <dbReference type="EMBL" id="MBB4080338.1"/>
    </source>
</evidence>
<dbReference type="EMBL" id="JACIFF010000008">
    <property type="protein sequence ID" value="MBB4080338.1"/>
    <property type="molecule type" value="Genomic_DNA"/>
</dbReference>
<accession>A0A840EEG4</accession>
<dbReference type="InterPro" id="IPR029030">
    <property type="entry name" value="Caspase-like_dom_sf"/>
</dbReference>
<comment type="caution">
    <text evidence="3">The sequence shown here is derived from an EMBL/GenBank/DDBJ whole genome shotgun (WGS) entry which is preliminary data.</text>
</comment>
<protein>
    <recommendedName>
        <fullName evidence="2">Gingipain domain-containing protein</fullName>
    </recommendedName>
</protein>
<dbReference type="Pfam" id="PF01364">
    <property type="entry name" value="Peptidase_C25"/>
    <property type="match status" value="1"/>
</dbReference>
<dbReference type="RefSeq" id="WP_183496579.1">
    <property type="nucleotide sequence ID" value="NZ_JACIFF010000008.1"/>
</dbReference>
<reference evidence="3 4" key="1">
    <citation type="submission" date="2020-08" db="EMBL/GenBank/DDBJ databases">
        <title>Genomic Encyclopedia of Type Strains, Phase IV (KMG-IV): sequencing the most valuable type-strain genomes for metagenomic binning, comparative biology and taxonomic classification.</title>
        <authorList>
            <person name="Goeker M."/>
        </authorList>
    </citation>
    <scope>NUCLEOTIDE SEQUENCE [LARGE SCALE GENOMIC DNA]</scope>
    <source>
        <strain evidence="3 4">DSM 105137</strain>
    </source>
</reference>
<evidence type="ECO:0000313" key="4">
    <source>
        <dbReference type="Proteomes" id="UP000576209"/>
    </source>
</evidence>
<dbReference type="GO" id="GO:0008234">
    <property type="term" value="F:cysteine-type peptidase activity"/>
    <property type="evidence" value="ECO:0007669"/>
    <property type="project" value="InterPro"/>
</dbReference>
<dbReference type="Gene3D" id="2.60.40.4070">
    <property type="match status" value="1"/>
</dbReference>
<dbReference type="GO" id="GO:0006508">
    <property type="term" value="P:proteolysis"/>
    <property type="evidence" value="ECO:0007669"/>
    <property type="project" value="InterPro"/>
</dbReference>
<proteinExistence type="predicted"/>
<sequence>MLRTLTLLFLYVLFGNLAAQMSTAQGDRFGNEWFTPGSNYLKIQVAEDGMYRVDAAALRAAGLSIDGEQGARLVMYHFGEMVPVDVANNAVHFYGQKARGELDAYLFPDAAVEQLNPRYGMYTDTSAYYLGLAPEGDGGLRYAEGAPSTGGTASNVVYRTTETVFGDHQSKFYRRSSGATIVFSHYELGEGYGSRSSSDLLSSNGSTVTAVDLSLPGSTGGAATLEMRFGLAFNDHEQQISVGGQLLGEVRSANWGVKTESFNFTPTGQKAVVSISGQAGDQDKANLAYVRVSYPATASLTTDQLFFTLPAGGARTLSFTGLSSGARLYDLDGGLLYTPNANAFALPAAATERRFQLVGTFMAPASSAPLQLRELLPAADADYLILASRRLAGSGLDALTEYRSSSTGGSYLVHTVFVEDLYDAFGYGHHRHPQALRNYLDAAIARAPSLAYLFIIGKGREYVNLRTGAQLMAAQETFFVPGIGLPASDNLLSAETGSVVPRLATGRLAAITPEEVAIYAKKLRAVEQRIELANQTIEDIDWMKQALFLGGGQTAGEQATIRYHLGTMEDIFETSKWGGNVTSVFRTSTDPIETTRQQLIFDRINSGISILTFYGHSSSQGFDFNIDNPVNYKNKDKYPFMMSLGCYSGDAFTEARSISERFMFLPEGGAITFAASKGLGYISALGTYGRSIFNHLSGDNYGMGVGDAIKATVTDFAGTNNFTIGILLEQFSLSGDPAFRFHPRPGPDLVIDPASVSFTPSVLPAQDTSLQIDLRVLNLGTKAESVEDTMVLRVHQRLPSGEVRDLGRYPVAVPNYDEEVSLTLPNIGFEAVGLNRILVTVDEEDDVAELPAAEAESNNELVVGGQPGVPLTVIANTARVAFPPEYAVVGPDVELLSSSSDPLAPERRYRLQMSLTSNFANPVVNEEVSSPGGVIRYRPTITLTDSTTYYWRISPDSSSTEDAGFIWSRSSFTYLKDHPARSIAYALQHPGQLIDGVTEDILLGANDPKWNYGRNTTDIQIFNGVYESREMPRLVWNGTRFNSPHPWKIRAGVQVMVVDSTNNSLWYRSGDGSYNSARGTATPWSFDTRTDAGREGLIDFLENGIAPGRYVFVYTVQRAPTLEYHNDGWAEDSIRLGKSIYDVLEAEGAEQVRLLEQLGSVPYTFAYQKGRGPLAEAVATNQDATTQVLFPIHENRQRGAYETKRIGPALEWNDLTLRFRNQNIGTADSCFFQLFGETEGGSRTLLTEGSLDIVSRKQFDYDLSAYDAATYPYLVAAMELFDETDRTVASVDEIYVNYQRSGDVAISPSVAYSVPDSLEQGQQARIAIGYENISYTDMDSLLVELTVTDENNRVTTLAKRQPPLAAGAPGEVQFALPTDEVTAGLRLQLTLNPYGDQAEDILFNNVLSTNLGVSVDRTPPDLKVYYDGRRIRDGELISGKPEILIQLRDESRYRRLDDSSAYLMQLIAPDGTTETIAMSDTRVEFVPAAADGANQAEVYFRPELLQDGNYTFVVQASDRSSNASGRLEYRQSFEVINQQLISNVLTYPNPFTSQTRFVYTLTGSVSPDVFRIQIMTVSGRVVRDIDLLAYEEVSVGTHQTDFTWDGTDEYGDPLANGVYLYRVITSNTEGQSLEAYDNGTSQYFRNGLGKVVILR</sequence>
<feature type="domain" description="Gingipain" evidence="2">
    <location>
        <begin position="383"/>
        <end position="740"/>
    </location>
</feature>
<dbReference type="Gene3D" id="2.60.40.10">
    <property type="entry name" value="Immunoglobulins"/>
    <property type="match status" value="2"/>
</dbReference>
<dbReference type="Proteomes" id="UP000576209">
    <property type="component" value="Unassembled WGS sequence"/>
</dbReference>
<dbReference type="Gene3D" id="3.40.50.1460">
    <property type="match status" value="1"/>
</dbReference>
<keyword evidence="4" id="KW-1185">Reference proteome</keyword>
<feature type="chain" id="PRO_5032615459" description="Gingipain domain-containing protein" evidence="1">
    <location>
        <begin position="25"/>
        <end position="1655"/>
    </location>
</feature>
<dbReference type="InterPro" id="IPR013783">
    <property type="entry name" value="Ig-like_fold"/>
</dbReference>
<keyword evidence="1" id="KW-0732">Signal</keyword>
<feature type="signal peptide" evidence="1">
    <location>
        <begin position="1"/>
        <end position="24"/>
    </location>
</feature>
<evidence type="ECO:0000256" key="1">
    <source>
        <dbReference type="SAM" id="SignalP"/>
    </source>
</evidence>
<gene>
    <name evidence="3" type="ORF">GGR28_002972</name>
</gene>
<dbReference type="SUPFAM" id="SSF52129">
    <property type="entry name" value="Caspase-like"/>
    <property type="match status" value="1"/>
</dbReference>